<evidence type="ECO:0000313" key="6">
    <source>
        <dbReference type="Proteomes" id="UP000594260"/>
    </source>
</evidence>
<name>A0A7M7M7F0_VARDE</name>
<keyword evidence="6" id="KW-1185">Reference proteome</keyword>
<dbReference type="Pfam" id="PF00379">
    <property type="entry name" value="Chitin_bind_4"/>
    <property type="match status" value="1"/>
</dbReference>
<dbReference type="AlphaFoldDB" id="A0A7M7M7F0"/>
<sequence>MRPSVVVITVLMEFTMIPVCFCGHNGGGGGGGGWHDGDSGGFSSSFKKVGPPVVGSIGGHGGGSWSSGEYGSGHGGGSWSSGEYGSGQGGSSSGIGGNKQYGSGHFGSGWSDDQKGGHGGGWKGAEEWRPYHFGYQTHSHDATTAREEKTDEHGRVSGYYTLMTADGRSRKVSYVADEHGFRAKVDTNEPGTANEDPASAHFRSSAPKVVHSPTAHKSGHGEWQDQGQSSWSGGHSSGDERVRGGWQVNTNVNHGGWTGGNRQDRNKRW</sequence>
<dbReference type="RefSeq" id="XP_022655211.1">
    <property type="nucleotide sequence ID" value="XM_022799476.1"/>
</dbReference>
<accession>A0A7M7M7F0</accession>
<feature type="compositionally biased region" description="Gly residues" evidence="3">
    <location>
        <begin position="56"/>
        <end position="107"/>
    </location>
</feature>
<organism evidence="5 6">
    <name type="scientific">Varroa destructor</name>
    <name type="common">Honeybee mite</name>
    <dbReference type="NCBI Taxonomy" id="109461"/>
    <lineage>
        <taxon>Eukaryota</taxon>
        <taxon>Metazoa</taxon>
        <taxon>Ecdysozoa</taxon>
        <taxon>Arthropoda</taxon>
        <taxon>Chelicerata</taxon>
        <taxon>Arachnida</taxon>
        <taxon>Acari</taxon>
        <taxon>Parasitiformes</taxon>
        <taxon>Mesostigmata</taxon>
        <taxon>Gamasina</taxon>
        <taxon>Dermanyssoidea</taxon>
        <taxon>Varroidae</taxon>
        <taxon>Varroa</taxon>
    </lineage>
</organism>
<dbReference type="InterPro" id="IPR000618">
    <property type="entry name" value="Insect_cuticle"/>
</dbReference>
<feature type="region of interest" description="Disordered" evidence="3">
    <location>
        <begin position="53"/>
        <end position="124"/>
    </location>
</feature>
<dbReference type="GeneID" id="111247926"/>
<dbReference type="InterPro" id="IPR050468">
    <property type="entry name" value="Cuticle_Struct_Prot"/>
</dbReference>
<reference evidence="5" key="1">
    <citation type="submission" date="2021-01" db="UniProtKB">
        <authorList>
            <consortium name="EnsemblMetazoa"/>
        </authorList>
    </citation>
    <scope>IDENTIFICATION</scope>
</reference>
<feature type="chain" id="PRO_5029653164" evidence="4">
    <location>
        <begin position="23"/>
        <end position="269"/>
    </location>
</feature>
<feature type="signal peptide" evidence="4">
    <location>
        <begin position="1"/>
        <end position="22"/>
    </location>
</feature>
<dbReference type="PROSITE" id="PS00233">
    <property type="entry name" value="CHIT_BIND_RR_1"/>
    <property type="match status" value="1"/>
</dbReference>
<keyword evidence="1 2" id="KW-0193">Cuticle</keyword>
<dbReference type="OrthoDB" id="6418165at2759"/>
<dbReference type="PROSITE" id="PS51155">
    <property type="entry name" value="CHIT_BIND_RR_2"/>
    <property type="match status" value="1"/>
</dbReference>
<evidence type="ECO:0000256" key="4">
    <source>
        <dbReference type="SAM" id="SignalP"/>
    </source>
</evidence>
<evidence type="ECO:0000256" key="2">
    <source>
        <dbReference type="PROSITE-ProRule" id="PRU00497"/>
    </source>
</evidence>
<dbReference type="InParanoid" id="A0A7M7M7F0"/>
<feature type="compositionally biased region" description="Low complexity" evidence="3">
    <location>
        <begin position="224"/>
        <end position="234"/>
    </location>
</feature>
<dbReference type="PANTHER" id="PTHR10380">
    <property type="entry name" value="CUTICLE PROTEIN"/>
    <property type="match status" value="1"/>
</dbReference>
<proteinExistence type="predicted"/>
<dbReference type="GO" id="GO:0062129">
    <property type="term" value="C:chitin-based extracellular matrix"/>
    <property type="evidence" value="ECO:0007669"/>
    <property type="project" value="TreeGrafter"/>
</dbReference>
<protein>
    <submittedName>
        <fullName evidence="5">Uncharacterized protein</fullName>
    </submittedName>
</protein>
<dbReference type="InterPro" id="IPR031311">
    <property type="entry name" value="CHIT_BIND_RR_consensus"/>
</dbReference>
<dbReference type="KEGG" id="vde:111247926"/>
<dbReference type="GO" id="GO:0008010">
    <property type="term" value="F:structural constituent of chitin-based larval cuticle"/>
    <property type="evidence" value="ECO:0007669"/>
    <property type="project" value="TreeGrafter"/>
</dbReference>
<evidence type="ECO:0000256" key="3">
    <source>
        <dbReference type="SAM" id="MobiDB-lite"/>
    </source>
</evidence>
<dbReference type="Proteomes" id="UP000594260">
    <property type="component" value="Unplaced"/>
</dbReference>
<evidence type="ECO:0000256" key="1">
    <source>
        <dbReference type="ARBA" id="ARBA00022460"/>
    </source>
</evidence>
<feature type="region of interest" description="Disordered" evidence="3">
    <location>
        <begin position="183"/>
        <end position="269"/>
    </location>
</feature>
<keyword evidence="4" id="KW-0732">Signal</keyword>
<dbReference type="OMA" id="CWRNERE"/>
<evidence type="ECO:0000313" key="5">
    <source>
        <dbReference type="EnsemblMetazoa" id="XP_022655211"/>
    </source>
</evidence>
<dbReference type="PANTHER" id="PTHR10380:SF235">
    <property type="entry name" value="CUTICULAR PROTEIN 73D, ISOFORM B"/>
    <property type="match status" value="1"/>
</dbReference>
<dbReference type="EnsemblMetazoa" id="XM_022799476">
    <property type="protein sequence ID" value="XP_022655211"/>
    <property type="gene ID" value="LOC111247926"/>
</dbReference>